<dbReference type="InterPro" id="IPR003343">
    <property type="entry name" value="Big_2"/>
</dbReference>
<accession>A0A0C1U3V8</accession>
<dbReference type="AlphaFoldDB" id="A0A0C1U3V8"/>
<protein>
    <submittedName>
        <fullName evidence="2">Bacterial Ig-like domain family protein</fullName>
    </submittedName>
</protein>
<evidence type="ECO:0000313" key="3">
    <source>
        <dbReference type="Proteomes" id="UP000031366"/>
    </source>
</evidence>
<reference evidence="2 3" key="1">
    <citation type="journal article" date="2015" name="Infect. Genet. Evol.">
        <title>Genomic sequences of six botulinum neurotoxin-producing strains representing three clostridial species illustrate the mobility and diversity of botulinum neurotoxin genes.</title>
        <authorList>
            <person name="Smith T.J."/>
            <person name="Hill K.K."/>
            <person name="Xie G."/>
            <person name="Foley B.T."/>
            <person name="Williamson C.H."/>
            <person name="Foster J.T."/>
            <person name="Johnson S.L."/>
            <person name="Chertkov O."/>
            <person name="Teshima H."/>
            <person name="Gibbons H.S."/>
            <person name="Johnsky L.A."/>
            <person name="Karavis M.A."/>
            <person name="Smith L.A."/>
        </authorList>
    </citation>
    <scope>NUCLEOTIDE SEQUENCE [LARGE SCALE GENOMIC DNA]</scope>
    <source>
        <strain evidence="2 3">CDC 2741</strain>
    </source>
</reference>
<dbReference type="InterPro" id="IPR008964">
    <property type="entry name" value="Invasin/intimin_cell_adhesion"/>
</dbReference>
<gene>
    <name evidence="2" type="ORF">U732_1655</name>
</gene>
<evidence type="ECO:0000313" key="2">
    <source>
        <dbReference type="EMBL" id="KIE46183.1"/>
    </source>
</evidence>
<dbReference type="Gene3D" id="2.60.120.260">
    <property type="entry name" value="Galactose-binding domain-like"/>
    <property type="match status" value="1"/>
</dbReference>
<organism evidence="2 3">
    <name type="scientific">Clostridium argentinense CDC 2741</name>
    <dbReference type="NCBI Taxonomy" id="1418104"/>
    <lineage>
        <taxon>Bacteria</taxon>
        <taxon>Bacillati</taxon>
        <taxon>Bacillota</taxon>
        <taxon>Clostridia</taxon>
        <taxon>Eubacteriales</taxon>
        <taxon>Clostridiaceae</taxon>
        <taxon>Clostridium</taxon>
    </lineage>
</organism>
<dbReference type="EMBL" id="AYSO01000017">
    <property type="protein sequence ID" value="KIE46183.1"/>
    <property type="molecule type" value="Genomic_DNA"/>
</dbReference>
<dbReference type="Gene3D" id="2.60.40.1080">
    <property type="match status" value="1"/>
</dbReference>
<dbReference type="Proteomes" id="UP000031366">
    <property type="component" value="Unassembled WGS sequence"/>
</dbReference>
<dbReference type="SUPFAM" id="SSF49373">
    <property type="entry name" value="Invasin/intimin cell-adhesion fragments"/>
    <property type="match status" value="1"/>
</dbReference>
<feature type="domain" description="BIG2" evidence="1">
    <location>
        <begin position="104"/>
        <end position="181"/>
    </location>
</feature>
<comment type="caution">
    <text evidence="2">The sequence shown here is derived from an EMBL/GenBank/DDBJ whole genome shotgun (WGS) entry which is preliminary data.</text>
</comment>
<sequence length="221" mass="24448">MRFKFKGTKFRILTYSQYSFGDNIKVTIDGEIVELFNSRTTSLNSGANYICVALAYEKLGLEDKIHLVEIEMDPDHKEEKGMYADIDAIDIGEDGELKSPKEVKTASISLDKTSMNLMEGSSEKLTATVLPEDATNKKVLWSSSDESIAKVDKNGNVTAIKEGQVIITAKVENTDLTATCEVNVSKLVEENKNNAILSISLVNGTTKEYDVSMEEVNKFIN</sequence>
<dbReference type="SMART" id="SM00635">
    <property type="entry name" value="BID_2"/>
    <property type="match status" value="1"/>
</dbReference>
<dbReference type="Pfam" id="PF02368">
    <property type="entry name" value="Big_2"/>
    <property type="match status" value="1"/>
</dbReference>
<name>A0A0C1U3V8_9CLOT</name>
<proteinExistence type="predicted"/>
<evidence type="ECO:0000259" key="1">
    <source>
        <dbReference type="SMART" id="SM00635"/>
    </source>
</evidence>
<keyword evidence="3" id="KW-1185">Reference proteome</keyword>